<feature type="compositionally biased region" description="Low complexity" evidence="5">
    <location>
        <begin position="394"/>
        <end position="405"/>
    </location>
</feature>
<comment type="similarity">
    <text evidence="2">Belongs to the FIP1 family.</text>
</comment>
<dbReference type="InterPro" id="IPR051187">
    <property type="entry name" value="Pre-mRNA_3'-end_processing_reg"/>
</dbReference>
<feature type="compositionally biased region" description="Acidic residues" evidence="5">
    <location>
        <begin position="42"/>
        <end position="66"/>
    </location>
</feature>
<feature type="region of interest" description="Disordered" evidence="5">
    <location>
        <begin position="387"/>
        <end position="486"/>
    </location>
</feature>
<dbReference type="InterPro" id="IPR007854">
    <property type="entry name" value="Fip1_dom"/>
</dbReference>
<evidence type="ECO:0000256" key="2">
    <source>
        <dbReference type="ARBA" id="ARBA00007459"/>
    </source>
</evidence>
<feature type="compositionally biased region" description="Low complexity" evidence="5">
    <location>
        <begin position="103"/>
        <end position="114"/>
    </location>
</feature>
<dbReference type="AlphaFoldDB" id="A0AAD5SIF2"/>
<accession>A0AAD5SIF2</accession>
<evidence type="ECO:0000256" key="5">
    <source>
        <dbReference type="SAM" id="MobiDB-lite"/>
    </source>
</evidence>
<dbReference type="EMBL" id="JADGJD010000045">
    <property type="protein sequence ID" value="KAJ3056124.1"/>
    <property type="molecule type" value="Genomic_DNA"/>
</dbReference>
<dbReference type="Proteomes" id="UP001212841">
    <property type="component" value="Unassembled WGS sequence"/>
</dbReference>
<dbReference type="GO" id="GO:0006397">
    <property type="term" value="P:mRNA processing"/>
    <property type="evidence" value="ECO:0007669"/>
    <property type="project" value="UniProtKB-KW"/>
</dbReference>
<gene>
    <name evidence="7" type="primary">FIP1</name>
    <name evidence="7" type="ORF">HK097_008047</name>
</gene>
<proteinExistence type="inferred from homology"/>
<sequence>MDEVDEYLYGAEDDSDGLLNVVTIATTEAPQLSTTIEAQDQIVEDDTPYEPPEEPYEPPGFDDEPAEVLPAEDVTATGEYDEGEEQDEEEDEDEEEDDLEIITTAPAPGTSAPPALKPLPERRNSLVNVPSTTTPTAFPHPPESKLPASISATQSPYTFIAPVPRQDGTVAPPALPATITKPVVDIEVTAQIDEKAIYDVDLESLEDKPWRRPGSDITDYFNYGFNEQTWTAYCAKQKRLREGPNVGTQELEFAGSEQGLGAAGQNFPRPHRPQTYTPTQQTRATLPLKRSRDQDDSVIEIGGEGEMEGAPDGGIPGGFPPDDLGPEFHGGPPPPMFGGPVIPSINNHLAKIADAEIDFHQEMFGPIPPFMPPEMGGPGFDPYRRGPPMPPMRPGMMRPGMAPPMRGDRPFYPMDEPPIPPFGRDGPPHRGGPPPFDRGPPHGRDDFPPFGEPGPGRLHDRPYQDRSPFDREREWRGGPESEDREA</sequence>
<keyword evidence="4" id="KW-0539">Nucleus</keyword>
<feature type="compositionally biased region" description="Low complexity" evidence="5">
    <location>
        <begin position="273"/>
        <end position="283"/>
    </location>
</feature>
<feature type="region of interest" description="Disordered" evidence="5">
    <location>
        <begin position="30"/>
        <end position="127"/>
    </location>
</feature>
<feature type="domain" description="Pre-mRNA polyadenylation factor Fip1" evidence="6">
    <location>
        <begin position="199"/>
        <end position="241"/>
    </location>
</feature>
<evidence type="ECO:0000313" key="7">
    <source>
        <dbReference type="EMBL" id="KAJ3056124.1"/>
    </source>
</evidence>
<evidence type="ECO:0000256" key="3">
    <source>
        <dbReference type="ARBA" id="ARBA00022664"/>
    </source>
</evidence>
<protein>
    <submittedName>
        <fullName evidence="7">Cleavage polyadenylation factor subunit fip1</fullName>
    </submittedName>
</protein>
<feature type="compositionally biased region" description="Acidic residues" evidence="5">
    <location>
        <begin position="79"/>
        <end position="100"/>
    </location>
</feature>
<dbReference type="PANTHER" id="PTHR13484">
    <property type="entry name" value="FIP1-LIKE 1 PROTEIN"/>
    <property type="match status" value="1"/>
</dbReference>
<reference evidence="7" key="1">
    <citation type="submission" date="2020-05" db="EMBL/GenBank/DDBJ databases">
        <title>Phylogenomic resolution of chytrid fungi.</title>
        <authorList>
            <person name="Stajich J.E."/>
            <person name="Amses K."/>
            <person name="Simmons R."/>
            <person name="Seto K."/>
            <person name="Myers J."/>
            <person name="Bonds A."/>
            <person name="Quandt C.A."/>
            <person name="Barry K."/>
            <person name="Liu P."/>
            <person name="Grigoriev I."/>
            <person name="Longcore J.E."/>
            <person name="James T.Y."/>
        </authorList>
    </citation>
    <scope>NUCLEOTIDE SEQUENCE</scope>
    <source>
        <strain evidence="7">JEL0318</strain>
    </source>
</reference>
<evidence type="ECO:0000259" key="6">
    <source>
        <dbReference type="Pfam" id="PF05182"/>
    </source>
</evidence>
<evidence type="ECO:0000313" key="8">
    <source>
        <dbReference type="Proteomes" id="UP001212841"/>
    </source>
</evidence>
<dbReference type="PANTHER" id="PTHR13484:SF0">
    <property type="entry name" value="PRE-MRNA 3'-END-PROCESSING FACTOR FIP1"/>
    <property type="match status" value="1"/>
</dbReference>
<organism evidence="7 8">
    <name type="scientific">Rhizophlyctis rosea</name>
    <dbReference type="NCBI Taxonomy" id="64517"/>
    <lineage>
        <taxon>Eukaryota</taxon>
        <taxon>Fungi</taxon>
        <taxon>Fungi incertae sedis</taxon>
        <taxon>Chytridiomycota</taxon>
        <taxon>Chytridiomycota incertae sedis</taxon>
        <taxon>Chytridiomycetes</taxon>
        <taxon>Rhizophlyctidales</taxon>
        <taxon>Rhizophlyctidaceae</taxon>
        <taxon>Rhizophlyctis</taxon>
    </lineage>
</organism>
<feature type="compositionally biased region" description="Basic and acidic residues" evidence="5">
    <location>
        <begin position="457"/>
        <end position="486"/>
    </location>
</feature>
<evidence type="ECO:0000256" key="4">
    <source>
        <dbReference type="ARBA" id="ARBA00023242"/>
    </source>
</evidence>
<keyword evidence="3" id="KW-0507">mRNA processing</keyword>
<comment type="caution">
    <text evidence="7">The sequence shown here is derived from an EMBL/GenBank/DDBJ whole genome shotgun (WGS) entry which is preliminary data.</text>
</comment>
<comment type="subcellular location">
    <subcellularLocation>
        <location evidence="1">Nucleus</location>
    </subcellularLocation>
</comment>
<keyword evidence="8" id="KW-1185">Reference proteome</keyword>
<dbReference type="GO" id="GO:0005847">
    <property type="term" value="C:mRNA cleavage and polyadenylation specificity factor complex"/>
    <property type="evidence" value="ECO:0007669"/>
    <property type="project" value="TreeGrafter"/>
</dbReference>
<name>A0AAD5SIF2_9FUNG</name>
<evidence type="ECO:0000256" key="1">
    <source>
        <dbReference type="ARBA" id="ARBA00004123"/>
    </source>
</evidence>
<dbReference type="Pfam" id="PF05182">
    <property type="entry name" value="Fip1"/>
    <property type="match status" value="1"/>
</dbReference>
<feature type="region of interest" description="Disordered" evidence="5">
    <location>
        <begin position="268"/>
        <end position="294"/>
    </location>
</feature>